<proteinExistence type="predicted"/>
<name>A0A022WFN9_TRIRU</name>
<dbReference type="EMBL" id="KK207697">
    <property type="protein sequence ID" value="EZF57099.1"/>
    <property type="molecule type" value="Genomic_DNA"/>
</dbReference>
<dbReference type="Proteomes" id="UP000023758">
    <property type="component" value="Unassembled WGS sequence"/>
</dbReference>
<dbReference type="AlphaFoldDB" id="A0A022WFN9"/>
<accession>A0A022WFN9</accession>
<reference evidence="1" key="1">
    <citation type="submission" date="2014-02" db="EMBL/GenBank/DDBJ databases">
        <title>The Genome Sequence of Trichophyton rubrum (morphotype fischeri) CBS 288.86.</title>
        <authorList>
            <consortium name="The Broad Institute Genomics Platform"/>
            <person name="Cuomo C.A."/>
            <person name="White T.C."/>
            <person name="Graser Y."/>
            <person name="Martinez-Rossi N."/>
            <person name="Heitman J."/>
            <person name="Young S.K."/>
            <person name="Zeng Q."/>
            <person name="Gargeya S."/>
            <person name="Abouelleil A."/>
            <person name="Alvarado L."/>
            <person name="Chapman S.B."/>
            <person name="Gainer-Dewar J."/>
            <person name="Goldberg J."/>
            <person name="Griggs A."/>
            <person name="Gujja S."/>
            <person name="Hansen M."/>
            <person name="Howarth C."/>
            <person name="Imamovic A."/>
            <person name="Larimer J."/>
            <person name="Martinez D."/>
            <person name="Murphy C."/>
            <person name="Pearson M.D."/>
            <person name="Persinoti G."/>
            <person name="Poon T."/>
            <person name="Priest M."/>
            <person name="Roberts A.D."/>
            <person name="Saif S."/>
            <person name="Shea T.D."/>
            <person name="Sykes S.N."/>
            <person name="Wortman J."/>
            <person name="Nusbaum C."/>
            <person name="Birren B."/>
        </authorList>
    </citation>
    <scope>NUCLEOTIDE SEQUENCE [LARGE SCALE GENOMIC DNA]</scope>
    <source>
        <strain evidence="1">CBS 288.86</strain>
    </source>
</reference>
<evidence type="ECO:0000313" key="1">
    <source>
        <dbReference type="EMBL" id="EZF57099.1"/>
    </source>
</evidence>
<protein>
    <submittedName>
        <fullName evidence="1">Uncharacterized protein</fullName>
    </submittedName>
</protein>
<dbReference type="HOGENOM" id="CLU_2225086_0_0_1"/>
<sequence length="106" mass="11964">MQERQEHVLVVCTIVDARSGATEETDDMKQLMHLRIAIFGLQKAGWSVAPALYQEMGRIHDRIMAPVREARCNAARVGDMTRSRQIAGNQWLYDKQREGETPPLGG</sequence>
<gene>
    <name evidence="1" type="ORF">H103_00514</name>
</gene>
<organism evidence="1">
    <name type="scientific">Trichophyton rubrum CBS 288.86</name>
    <dbReference type="NCBI Taxonomy" id="1215330"/>
    <lineage>
        <taxon>Eukaryota</taxon>
        <taxon>Fungi</taxon>
        <taxon>Dikarya</taxon>
        <taxon>Ascomycota</taxon>
        <taxon>Pezizomycotina</taxon>
        <taxon>Eurotiomycetes</taxon>
        <taxon>Eurotiomycetidae</taxon>
        <taxon>Onygenales</taxon>
        <taxon>Arthrodermataceae</taxon>
        <taxon>Trichophyton</taxon>
    </lineage>
</organism>